<evidence type="ECO:0000256" key="2">
    <source>
        <dbReference type="SAM" id="Phobius"/>
    </source>
</evidence>
<feature type="region of interest" description="Disordered" evidence="1">
    <location>
        <begin position="168"/>
        <end position="196"/>
    </location>
</feature>
<dbReference type="AlphaFoldDB" id="A0A4Q2JZ01"/>
<proteinExistence type="predicted"/>
<evidence type="ECO:0000313" key="3">
    <source>
        <dbReference type="EMBL" id="RXZ54186.1"/>
    </source>
</evidence>
<keyword evidence="3" id="KW-0808">Transferase</keyword>
<feature type="compositionally biased region" description="Polar residues" evidence="1">
    <location>
        <begin position="175"/>
        <end position="185"/>
    </location>
</feature>
<keyword evidence="2" id="KW-0812">Transmembrane</keyword>
<feature type="region of interest" description="Disordered" evidence="1">
    <location>
        <begin position="1"/>
        <end position="27"/>
    </location>
</feature>
<keyword evidence="3" id="KW-0489">Methyltransferase</keyword>
<evidence type="ECO:0000313" key="4">
    <source>
        <dbReference type="Proteomes" id="UP000293345"/>
    </source>
</evidence>
<dbReference type="GO" id="GO:0032259">
    <property type="term" value="P:methylation"/>
    <property type="evidence" value="ECO:0007669"/>
    <property type="project" value="UniProtKB-KW"/>
</dbReference>
<keyword evidence="4" id="KW-1185">Reference proteome</keyword>
<gene>
    <name evidence="3" type="ORF">ET524_06640</name>
</gene>
<reference evidence="3 4" key="1">
    <citation type="submission" date="2019-01" db="EMBL/GenBank/DDBJ databases">
        <title>Senegalimassilia sp. nov. KGMB04484 isolated human feces.</title>
        <authorList>
            <person name="Han K.-I."/>
            <person name="Kim J.-S."/>
            <person name="Lee K.C."/>
            <person name="Suh M.K."/>
            <person name="Eom M.K."/>
            <person name="Lee J.H."/>
            <person name="Park S.-H."/>
            <person name="Kang S.W."/>
            <person name="Park J.-E."/>
            <person name="Oh B.S."/>
            <person name="Yu S.Y."/>
            <person name="Choi S.-H."/>
            <person name="Lee D.H."/>
            <person name="Yoon H."/>
            <person name="Kim B.-Y."/>
            <person name="Lee J.H."/>
            <person name="Lee J.-S."/>
        </authorList>
    </citation>
    <scope>NUCLEOTIDE SEQUENCE [LARGE SCALE GENOMIC DNA]</scope>
    <source>
        <strain evidence="3 4">KGMB04484</strain>
    </source>
</reference>
<dbReference type="Proteomes" id="UP000293345">
    <property type="component" value="Unassembled WGS sequence"/>
</dbReference>
<dbReference type="RefSeq" id="WP_129424299.1">
    <property type="nucleotide sequence ID" value="NZ_SDPW01000001.1"/>
</dbReference>
<dbReference type="EMBL" id="SDPW01000001">
    <property type="protein sequence ID" value="RXZ54186.1"/>
    <property type="molecule type" value="Genomic_DNA"/>
</dbReference>
<evidence type="ECO:0000256" key="1">
    <source>
        <dbReference type="SAM" id="MobiDB-lite"/>
    </source>
</evidence>
<organism evidence="3 4">
    <name type="scientific">Senegalimassilia faecalis</name>
    <dbReference type="NCBI Taxonomy" id="2509433"/>
    <lineage>
        <taxon>Bacteria</taxon>
        <taxon>Bacillati</taxon>
        <taxon>Actinomycetota</taxon>
        <taxon>Coriobacteriia</taxon>
        <taxon>Coriobacteriales</taxon>
        <taxon>Coriobacteriaceae</taxon>
        <taxon>Senegalimassilia</taxon>
    </lineage>
</organism>
<keyword evidence="2" id="KW-0472">Membrane</keyword>
<protein>
    <submittedName>
        <fullName evidence="3">Histone-lysine N-methyltransferase</fullName>
    </submittedName>
</protein>
<dbReference type="OrthoDB" id="3177564at2"/>
<comment type="caution">
    <text evidence="3">The sequence shown here is derived from an EMBL/GenBank/DDBJ whole genome shotgun (WGS) entry which is preliminary data.</text>
</comment>
<accession>A0A4Q2JZ01</accession>
<feature type="transmembrane region" description="Helical" evidence="2">
    <location>
        <begin position="135"/>
        <end position="155"/>
    </location>
</feature>
<sequence>MSKHSFNVARGARKEQPDQDTSLGLTEAFAPIGAGGSFADNGTVDGDTNLGLTEAFAPVPASHGAHAGGFKYQGDTSEDYADPVESLEPRDEPVFGDEIPAPAPDPVHVRGKHGRVAAVVEEHPHLKKSRRVRKVLVVIVVLLIALICALGYYAWQLANESSRAMVQQTQAQQQSTDVGNLSQDNSGKDAASATAKKTEVPNLASVLGMTQDQAVEQLKHGATVTSSKDVNEEGNAVKKSVTIALTTEPADTRSGTPSVYLGLNEDGKIIQAGYSAATASLGYGSLSFADAVKNEHVVEKTLRDAGVPVVDGAATLPTDKTAYSTYATDGTTLVKENCSFSGQVDINGASHDWSSVLLYDYSTANASGNLADTIRIIYIYVNA</sequence>
<name>A0A4Q2JZ01_9ACTN</name>
<keyword evidence="2" id="KW-1133">Transmembrane helix</keyword>
<dbReference type="GO" id="GO:0008168">
    <property type="term" value="F:methyltransferase activity"/>
    <property type="evidence" value="ECO:0007669"/>
    <property type="project" value="UniProtKB-KW"/>
</dbReference>